<keyword evidence="12" id="KW-0540">Nuclease</keyword>
<organism evidence="11 13">
    <name type="scientific">Rhodotorula toruloides</name>
    <name type="common">Yeast</name>
    <name type="synonym">Rhodosporidium toruloides</name>
    <dbReference type="NCBI Taxonomy" id="5286"/>
    <lineage>
        <taxon>Eukaryota</taxon>
        <taxon>Fungi</taxon>
        <taxon>Dikarya</taxon>
        <taxon>Basidiomycota</taxon>
        <taxon>Pucciniomycotina</taxon>
        <taxon>Microbotryomycetes</taxon>
        <taxon>Sporidiobolales</taxon>
        <taxon>Sporidiobolaceae</taxon>
        <taxon>Rhodotorula</taxon>
    </lineage>
</organism>
<dbReference type="Gene3D" id="3.60.10.10">
    <property type="entry name" value="Endonuclease/exonuclease/phosphatase"/>
    <property type="match status" value="1"/>
</dbReference>
<feature type="compositionally biased region" description="Low complexity" evidence="9">
    <location>
        <begin position="390"/>
        <end position="430"/>
    </location>
</feature>
<evidence type="ECO:0000256" key="8">
    <source>
        <dbReference type="RuleBase" id="RU362131"/>
    </source>
</evidence>
<dbReference type="GO" id="GO:0005634">
    <property type="term" value="C:nucleus"/>
    <property type="evidence" value="ECO:0007669"/>
    <property type="project" value="TreeGrafter"/>
</dbReference>
<name>A0A0K3CJ37_RHOTO</name>
<evidence type="ECO:0000256" key="9">
    <source>
        <dbReference type="SAM" id="MobiDB-lite"/>
    </source>
</evidence>
<feature type="binding site" evidence="6">
    <location>
        <position position="202"/>
    </location>
    <ligand>
        <name>Mg(2+)</name>
        <dbReference type="ChEBI" id="CHEBI:18420"/>
        <label>1</label>
    </ligand>
</feature>
<feature type="binding site" evidence="6">
    <location>
        <position position="302"/>
    </location>
    <ligand>
        <name>Mg(2+)</name>
        <dbReference type="ChEBI" id="CHEBI:18420"/>
        <label>1</label>
    </ligand>
</feature>
<evidence type="ECO:0000313" key="13">
    <source>
        <dbReference type="Proteomes" id="UP000199069"/>
    </source>
</evidence>
<feature type="binding site" evidence="6">
    <location>
        <position position="42"/>
    </location>
    <ligand>
        <name>Mg(2+)</name>
        <dbReference type="ChEBI" id="CHEBI:18420"/>
        <label>1</label>
    </ligand>
</feature>
<feature type="site" description="Transition state stabilizer" evidence="7">
    <location>
        <position position="202"/>
    </location>
</feature>
<feature type="domain" description="Endonuclease/exonuclease/phosphatase" evidence="10">
    <location>
        <begin position="26"/>
        <end position="303"/>
    </location>
</feature>
<dbReference type="GO" id="GO:0046872">
    <property type="term" value="F:metal ion binding"/>
    <property type="evidence" value="ECO:0007669"/>
    <property type="project" value="UniProtKB-KW"/>
</dbReference>
<reference evidence="11 13" key="1">
    <citation type="submission" date="2015-07" db="EMBL/GenBank/DDBJ databases">
        <authorList>
            <person name="Cajimat M.N.B."/>
            <person name="Milazzo M.L."/>
            <person name="Fulhorst C.F."/>
        </authorList>
    </citation>
    <scope>NUCLEOTIDE SEQUENCE [LARGE SCALE GENOMIC DNA]</scope>
    <source>
        <strain evidence="11">Single colony</strain>
    </source>
</reference>
<feature type="active site" description="Proton acceptor" evidence="5">
    <location>
        <position position="303"/>
    </location>
</feature>
<dbReference type="STRING" id="5286.A0A0K3CJ37"/>
<keyword evidence="2 6" id="KW-0479">Metal-binding</keyword>
<keyword evidence="6" id="KW-0464">Manganese</keyword>
<evidence type="ECO:0000313" key="11">
    <source>
        <dbReference type="EMBL" id="CTR07206.1"/>
    </source>
</evidence>
<dbReference type="OrthoDB" id="391817at2759"/>
<comment type="similarity">
    <text evidence="1 8">Belongs to the DNA repair enzymes AP/ExoA family.</text>
</comment>
<dbReference type="NCBIfam" id="TIGR00633">
    <property type="entry name" value="xth"/>
    <property type="match status" value="1"/>
</dbReference>
<dbReference type="PROSITE" id="PS51435">
    <property type="entry name" value="AP_NUCLEASE_F1_4"/>
    <property type="match status" value="1"/>
</dbReference>
<dbReference type="AlphaFoldDB" id="A0A0K3CJ37"/>
<feature type="binding site" evidence="6">
    <location>
        <position position="303"/>
    </location>
    <ligand>
        <name>Mg(2+)</name>
        <dbReference type="ChEBI" id="CHEBI:18420"/>
        <label>1</label>
    </ligand>
</feature>
<feature type="binding site" evidence="6">
    <location>
        <position position="200"/>
    </location>
    <ligand>
        <name>Mg(2+)</name>
        <dbReference type="ChEBI" id="CHEBI:18420"/>
        <label>1</label>
    </ligand>
</feature>
<dbReference type="GO" id="GO:0003906">
    <property type="term" value="F:DNA-(apurinic or apyrimidinic site) endonuclease activity"/>
    <property type="evidence" value="ECO:0007669"/>
    <property type="project" value="TreeGrafter"/>
</dbReference>
<proteinExistence type="inferred from homology"/>
<keyword evidence="3" id="KW-0378">Hydrolase</keyword>
<evidence type="ECO:0000256" key="7">
    <source>
        <dbReference type="PIRSR" id="PIRSR604808-3"/>
    </source>
</evidence>
<feature type="site" description="Interaction with DNA substrate" evidence="7">
    <location>
        <position position="303"/>
    </location>
</feature>
<feature type="site" description="Important for catalytic activity" evidence="7">
    <location>
        <position position="277"/>
    </location>
</feature>
<dbReference type="Proteomes" id="UP000199069">
    <property type="component" value="Unassembled WGS sequence"/>
</dbReference>
<keyword evidence="4 6" id="KW-0460">Magnesium</keyword>
<reference evidence="12 14" key="2">
    <citation type="journal article" date="2018" name="Elife">
        <title>Functional genomics of lipid metabolism in the oleaginous yeast Rhodosporidium toruloides.</title>
        <authorList>
            <person name="Coradetti S.T."/>
            <person name="Pinel D."/>
            <person name="Geiselman G."/>
            <person name="Ito M."/>
            <person name="Mondo S."/>
            <person name="Reilly M.C."/>
            <person name="Cheng Y.F."/>
            <person name="Bauer S."/>
            <person name="Grigoriev I."/>
            <person name="Gladden J.M."/>
            <person name="Simmons B.A."/>
            <person name="Brem R."/>
            <person name="Arkin A.P."/>
            <person name="Skerker J.M."/>
        </authorList>
    </citation>
    <scope>NUCLEOTIDE SEQUENCE [LARGE SCALE GENOMIC DNA]</scope>
    <source>
        <strain evidence="12 14">NBRC 0880</strain>
    </source>
</reference>
<dbReference type="SUPFAM" id="SSF56219">
    <property type="entry name" value="DNase I-like"/>
    <property type="match status" value="1"/>
</dbReference>
<gene>
    <name evidence="11" type="primary">FGENESH: predicted gene_5.612</name>
    <name evidence="12" type="ORF">AAT19DRAFT_14456</name>
    <name evidence="11" type="ORF">BN2166_0030670</name>
</gene>
<evidence type="ECO:0000313" key="14">
    <source>
        <dbReference type="Proteomes" id="UP000239560"/>
    </source>
</evidence>
<keyword evidence="12" id="KW-0255">Endonuclease</keyword>
<dbReference type="InterPro" id="IPR005135">
    <property type="entry name" value="Endo/exonuclease/phosphatase"/>
</dbReference>
<accession>A0A0K3CJ37</accession>
<feature type="region of interest" description="Disordered" evidence="9">
    <location>
        <begin position="390"/>
        <end position="503"/>
    </location>
</feature>
<protein>
    <recommendedName>
        <fullName evidence="8">DNA-(apurinic or apyrimidinic site) endonuclease</fullName>
        <ecNumber evidence="8">3.1.-.-</ecNumber>
    </recommendedName>
</protein>
<dbReference type="GO" id="GO:0006284">
    <property type="term" value="P:base-excision repair"/>
    <property type="evidence" value="ECO:0007669"/>
    <property type="project" value="TreeGrafter"/>
</dbReference>
<keyword evidence="8" id="KW-0234">DNA repair</keyword>
<keyword evidence="12" id="KW-0269">Exonuclease</keyword>
<dbReference type="PANTHER" id="PTHR22748:SF4">
    <property type="entry name" value="DNA-(APURINIC OR APYRIMIDINIC SITE) ENDONUCLEASE 2"/>
    <property type="match status" value="1"/>
</dbReference>
<dbReference type="EMBL" id="LCTV02000005">
    <property type="protein sequence ID" value="PRQ75434.1"/>
    <property type="molecule type" value="Genomic_DNA"/>
</dbReference>
<dbReference type="InterPro" id="IPR036691">
    <property type="entry name" value="Endo/exonu/phosph_ase_sf"/>
</dbReference>
<dbReference type="GO" id="GO:0008311">
    <property type="term" value="F:double-stranded DNA 3'-5' DNA exonuclease activity"/>
    <property type="evidence" value="ECO:0007669"/>
    <property type="project" value="TreeGrafter"/>
</dbReference>
<dbReference type="Proteomes" id="UP000239560">
    <property type="component" value="Unassembled WGS sequence"/>
</dbReference>
<sequence>MRIVTYNVADLREWEKLDKWGMDQTMAQRLKRLGGDIVCLQETHVQQKAVPRSTACPPGWHSFWSFCPQKVKGSSIHGSAVFVKEDVVVPVKVEEGLTEAKALSSLQKADSTATTADLIGGYAQNLQLRGDPNSFESEGRTIVLEFGNIILFACYAPFEGISTDPQKQKKLAKKLDYFDILEARIRNARAAGKEVIVLGDLNAHASTEDSHNAAFHAKQEGVPFMSHPPRRWLQTLVGPNGLLIDSTRHFHPGSKMFSRWGDKVTTRKLHTKGARVDYILTSPVLQPWLKDGGIQHHVLGSDHAPVFLDLHDQIEIDGVKVKLWDVLNPGRRKTDPPPPPPALSAMHWTHFAPEVNGRGTSNGFFAAFRPITASTSRKPSYSTAILTVNASGSSSSAQSGKKSSSVASSSSTSTSLARSSSSSRKTSTSSPAVKGKKRPSSNEMLDLTVDTDDEEVQVASGSSAPPVKRKSDGGVVSQAKNLKSGSSALSQAGEKKKKRNKTA</sequence>
<dbReference type="EC" id="3.1.-.-" evidence="8"/>
<evidence type="ECO:0000256" key="2">
    <source>
        <dbReference type="ARBA" id="ARBA00022723"/>
    </source>
</evidence>
<dbReference type="PANTHER" id="PTHR22748">
    <property type="entry name" value="AP ENDONUCLEASE"/>
    <property type="match status" value="1"/>
</dbReference>
<evidence type="ECO:0000256" key="4">
    <source>
        <dbReference type="ARBA" id="ARBA00022842"/>
    </source>
</evidence>
<comment type="cofactor">
    <cofactor evidence="6 8">
        <name>Mg(2+)</name>
        <dbReference type="ChEBI" id="CHEBI:18420"/>
    </cofactor>
    <cofactor evidence="6 8">
        <name>Mn(2+)</name>
        <dbReference type="ChEBI" id="CHEBI:29035"/>
    </cofactor>
    <text evidence="6 8">Probably binds two magnesium or manganese ions per subunit.</text>
</comment>
<evidence type="ECO:0000259" key="10">
    <source>
        <dbReference type="Pfam" id="PF03372"/>
    </source>
</evidence>
<keyword evidence="11" id="KW-0456">Lyase</keyword>
<feature type="active site" evidence="5">
    <location>
        <position position="155"/>
    </location>
</feature>
<keyword evidence="8" id="KW-0227">DNA damage</keyword>
<feature type="compositionally biased region" description="Polar residues" evidence="9">
    <location>
        <begin position="478"/>
        <end position="490"/>
    </location>
</feature>
<dbReference type="EMBL" id="CWKI01000005">
    <property type="protein sequence ID" value="CTR07206.1"/>
    <property type="molecule type" value="Genomic_DNA"/>
</dbReference>
<evidence type="ECO:0000256" key="6">
    <source>
        <dbReference type="PIRSR" id="PIRSR604808-2"/>
    </source>
</evidence>
<feature type="active site" description="Proton donor/acceptor" evidence="5">
    <location>
        <position position="200"/>
    </location>
</feature>
<feature type="binding site" evidence="6">
    <location>
        <position position="7"/>
    </location>
    <ligand>
        <name>Mg(2+)</name>
        <dbReference type="ChEBI" id="CHEBI:18420"/>
        <label>1</label>
    </ligand>
</feature>
<evidence type="ECO:0000256" key="5">
    <source>
        <dbReference type="PIRSR" id="PIRSR604808-1"/>
    </source>
</evidence>
<dbReference type="Pfam" id="PF03372">
    <property type="entry name" value="Exo_endo_phos"/>
    <property type="match status" value="1"/>
</dbReference>
<evidence type="ECO:0000256" key="1">
    <source>
        <dbReference type="ARBA" id="ARBA00007092"/>
    </source>
</evidence>
<evidence type="ECO:0000256" key="3">
    <source>
        <dbReference type="ARBA" id="ARBA00022801"/>
    </source>
</evidence>
<dbReference type="InterPro" id="IPR004808">
    <property type="entry name" value="AP_endonuc_1"/>
</dbReference>
<dbReference type="GO" id="GO:0008081">
    <property type="term" value="F:phosphoric diester hydrolase activity"/>
    <property type="evidence" value="ECO:0007669"/>
    <property type="project" value="TreeGrafter"/>
</dbReference>
<keyword evidence="13" id="KW-1185">Reference proteome</keyword>
<dbReference type="GO" id="GO:0016829">
    <property type="term" value="F:lyase activity"/>
    <property type="evidence" value="ECO:0007669"/>
    <property type="project" value="UniProtKB-KW"/>
</dbReference>
<evidence type="ECO:0000313" key="12">
    <source>
        <dbReference type="EMBL" id="PRQ75434.1"/>
    </source>
</evidence>